<dbReference type="PANTHER" id="PTHR46508">
    <property type="entry name" value="PHD FINGER FAMILY PROTEIN"/>
    <property type="match status" value="1"/>
</dbReference>
<feature type="region of interest" description="Disordered" evidence="7">
    <location>
        <begin position="1622"/>
        <end position="1665"/>
    </location>
</feature>
<dbReference type="PROSITE" id="PS50827">
    <property type="entry name" value="DDT"/>
    <property type="match status" value="1"/>
</dbReference>
<dbReference type="PANTHER" id="PTHR46508:SF5">
    <property type="entry name" value="PHD-FINGER AND DNA BINDING DOMAIN-CONTAINING PROTEIN"/>
    <property type="match status" value="1"/>
</dbReference>
<gene>
    <name evidence="10" type="ORF">Tsubulata_000757</name>
</gene>
<evidence type="ECO:0000256" key="6">
    <source>
        <dbReference type="PROSITE-ProRule" id="PRU00146"/>
    </source>
</evidence>
<dbReference type="Gene3D" id="3.30.40.10">
    <property type="entry name" value="Zinc/RING finger domain, C3HC4 (zinc finger)"/>
    <property type="match status" value="2"/>
</dbReference>
<dbReference type="InterPro" id="IPR011011">
    <property type="entry name" value="Znf_FYVE_PHD"/>
</dbReference>
<keyword evidence="3 6" id="KW-0863">Zinc-finger</keyword>
<evidence type="ECO:0000256" key="4">
    <source>
        <dbReference type="ARBA" id="ARBA00022833"/>
    </source>
</evidence>
<feature type="region of interest" description="Disordered" evidence="7">
    <location>
        <begin position="503"/>
        <end position="539"/>
    </location>
</feature>
<dbReference type="OrthoDB" id="784962at2759"/>
<keyword evidence="4" id="KW-0862">Zinc</keyword>
<evidence type="ECO:0000313" key="10">
    <source>
        <dbReference type="EMBL" id="KAJ4845960.1"/>
    </source>
</evidence>
<dbReference type="InterPro" id="IPR018501">
    <property type="entry name" value="DDT_dom"/>
</dbReference>
<dbReference type="Pfam" id="PF21743">
    <property type="entry name" value="PTM_DIR17_Tudor"/>
    <property type="match status" value="1"/>
</dbReference>
<sequence>MEFVGKTLKKRFKGFTGTIQSYDASSGSFRIVYPDGGFEDLDSSQVASALSLPQPDPAAPDPVLDPAPQLGPKPSKRRRVEPEKPQGRGDQGNSTQVFRPNGNVDLNDGPAGDFRGCGSLNVDLNETLDKASGVVEERDYGGFREGFDLNASGFDFNLNEEFDLNQENGGGVPSRNFSSEENLERKKRECIDLNLDVSGDLDEGVKEVVETQKRECVFDLNLGVDDDGEIKHDKIVSCDGGEQVNERAQLPFDLVRESTSQDMKEGGGVGDEGGMLPNGTLGEVSVSGLLEGVRKEVIVSSEGLGPPISAALLDAKPAKEDCAETIHGNAGHARSAVQETTSSVRRRGRRRKAADNLNSAAVETKATAGVTGIEKECTVVIDANQGDATTTYQQGVGSRRRGRRRKVADNSNSSPRATLFADANVAKEDCTLQMDGNEGELDSSYQQVSGSRRRGRRRKLITNLGSTSELPVFMEPNGAKEDSTMLMDGIQVDVEASCKELSGSRRKRRKTLDNLNITPETTALRRSSRRGTTKNSTTTSSMVYDLLSPELSELTEENTVKSRPEWPEEHAIIPLKVQLPSSSNNLDLGGIPILDIFSIYACLRSFSTLLFLSPFELEDFVTAVKCNSPNSLFDCIHVSILRTLKTHLEYLANEGSESASDCLRSLNWGLLDMITWPVFMVEYLLIHGSELRSGFDLSRLKLFKSDYYKQPVSVKLELLRCLCDDMIEVEAIRSELSRRSSGTEFDTDFDRNVNLGAHKKRRAMADVSGGSCLTEEAVDGSSDWNSDECCLCKMDGNLICCDGCPAAYHSKCVGVANDLLPEGDWYCPECALDRHKPYLKTRKSLRGAEPLGVDPHGRLYFSSCGYLLVSDSCDPESSFSYFHSNNIKTVIEVLKSSGRSYSSILEAVQKHWDMPFKSYRGSSNLVGLNHTMTIDSCIPQEALAFPKICAAKDNTADGRKPEEVSVTGSSGHLYVEVSKSVSQTCMCSEGSAETIQMNSGNQNLLTDGLDCCNKSAELSNVGENSLSSNGLDIKKGKNIVSVASGCVPSAVNTANGDMLQLQPERYVNYYSFGHTSSSIAEVLLCKSSDKTMEDSLKTEEEMVSAQMKVISQKATKFHWPNIPRLGADVQKEKCGWCFSCRGPADDSDCLLNMCLGPVQEGTLSEVVGLQSKRSRKGYLTDVICHILLIEDRLQGLLLGPWLNPHYTKIWRKNVLKASNVVSVKRSLLMLESNVNRLALLPDWWKHVDSAVTVGSASHIVTTSVRGSSKNGVGRKRVRSSELELNPSANCVSGLTMYWRRGGELSRQIFNWKALPTSLVSKAARQGGCVKIPDILYPENSDFAKRSKFVAWRAAVESSKTAEQLALQVRELDLNIKWDEIENTHLLPMVDKELRKSIRLFKKAIIRRKSVEGEHVKYLLDFGKRRSIPEVVLKNGSVVEESSSERKKYWLNEAHVPLHLLKSFEEKRIARKCSLDKLTSEAAALVRKPLKRKGFSYLFAKAERSEYHKCGHCNKDVPIRDAVCCQYCKGFFHKRHVRKSAGSIVAESVYTCHRCQDGKSVNIDKKKGKSNTKKGKTNIKCLKKSKRTPVGSNAIQLKNGKKSFRNSRPLRSQKNKVVVVPLRRSPRKAKQISLQKKKVRGRKRGRPAKSKKGTCKKTKKDTSLRKKRSQTYHSYWLNGLLFSRKPDDERVMQFRRKRYLAPFQSVIDQPKCHLCCEAGYSSLANYISCEMCGEWFHGDAFGLDADNISKLIGFRCHVCLKKISPVCPLAPALGSDEALMAKVQNVQEIDCPSERVVEDELHPSDNHHGSHAVDESFHREGQLGTALVSNMSFTSESKLESENMLTLHSSREETDTVQASIV</sequence>
<protein>
    <recommendedName>
        <fullName evidence="12">PHD-type domain-containing protein</fullName>
    </recommendedName>
</protein>
<evidence type="ECO:0000256" key="5">
    <source>
        <dbReference type="ARBA" id="ARBA00023242"/>
    </source>
</evidence>
<dbReference type="SMART" id="SM00249">
    <property type="entry name" value="PHD"/>
    <property type="match status" value="3"/>
</dbReference>
<organism evidence="10 11">
    <name type="scientific">Turnera subulata</name>
    <dbReference type="NCBI Taxonomy" id="218843"/>
    <lineage>
        <taxon>Eukaryota</taxon>
        <taxon>Viridiplantae</taxon>
        <taxon>Streptophyta</taxon>
        <taxon>Embryophyta</taxon>
        <taxon>Tracheophyta</taxon>
        <taxon>Spermatophyta</taxon>
        <taxon>Magnoliopsida</taxon>
        <taxon>eudicotyledons</taxon>
        <taxon>Gunneridae</taxon>
        <taxon>Pentapetalae</taxon>
        <taxon>rosids</taxon>
        <taxon>fabids</taxon>
        <taxon>Malpighiales</taxon>
        <taxon>Passifloraceae</taxon>
        <taxon>Turnera</taxon>
    </lineage>
</organism>
<feature type="region of interest" description="Disordered" evidence="7">
    <location>
        <begin position="44"/>
        <end position="110"/>
    </location>
</feature>
<feature type="domain" description="DDT" evidence="9">
    <location>
        <begin position="590"/>
        <end position="650"/>
    </location>
</feature>
<evidence type="ECO:0000256" key="1">
    <source>
        <dbReference type="ARBA" id="ARBA00004123"/>
    </source>
</evidence>
<dbReference type="Pfam" id="PF15612">
    <property type="entry name" value="WHIM1"/>
    <property type="match status" value="1"/>
</dbReference>
<feature type="domain" description="PHD-type" evidence="8">
    <location>
        <begin position="786"/>
        <end position="833"/>
    </location>
</feature>
<feature type="compositionally biased region" description="Polar residues" evidence="7">
    <location>
        <begin position="513"/>
        <end position="525"/>
    </location>
</feature>
<feature type="compositionally biased region" description="Pro residues" evidence="7">
    <location>
        <begin position="54"/>
        <end position="71"/>
    </location>
</feature>
<keyword evidence="5" id="KW-0539">Nucleus</keyword>
<keyword evidence="11" id="KW-1185">Reference proteome</keyword>
<evidence type="ECO:0008006" key="12">
    <source>
        <dbReference type="Google" id="ProtNLM"/>
    </source>
</evidence>
<dbReference type="SUPFAM" id="SSF57903">
    <property type="entry name" value="FYVE/PHD zinc finger"/>
    <property type="match status" value="3"/>
</dbReference>
<evidence type="ECO:0000313" key="11">
    <source>
        <dbReference type="Proteomes" id="UP001141552"/>
    </source>
</evidence>
<keyword evidence="2" id="KW-0479">Metal-binding</keyword>
<dbReference type="GO" id="GO:0000785">
    <property type="term" value="C:chromatin"/>
    <property type="evidence" value="ECO:0007669"/>
    <property type="project" value="UniProtKB-ARBA"/>
</dbReference>
<dbReference type="Pfam" id="PF24294">
    <property type="entry name" value="Chromo_PTM"/>
    <property type="match status" value="1"/>
</dbReference>
<proteinExistence type="predicted"/>
<dbReference type="PROSITE" id="PS01359">
    <property type="entry name" value="ZF_PHD_1"/>
    <property type="match status" value="1"/>
</dbReference>
<dbReference type="GO" id="GO:0008270">
    <property type="term" value="F:zinc ion binding"/>
    <property type="evidence" value="ECO:0007669"/>
    <property type="project" value="UniProtKB-KW"/>
</dbReference>
<dbReference type="EMBL" id="JAKUCV010001525">
    <property type="protein sequence ID" value="KAJ4845960.1"/>
    <property type="molecule type" value="Genomic_DNA"/>
</dbReference>
<dbReference type="InterPro" id="IPR019786">
    <property type="entry name" value="Zinc_finger_PHD-type_CS"/>
</dbReference>
<feature type="region of interest" description="Disordered" evidence="7">
    <location>
        <begin position="435"/>
        <end position="456"/>
    </location>
</feature>
<reference evidence="10" key="2">
    <citation type="journal article" date="2023" name="Plants (Basel)">
        <title>Annotation of the Turnera subulata (Passifloraceae) Draft Genome Reveals the S-Locus Evolved after the Divergence of Turneroideae from Passifloroideae in a Stepwise Manner.</title>
        <authorList>
            <person name="Henning P.M."/>
            <person name="Roalson E.H."/>
            <person name="Mir W."/>
            <person name="McCubbin A.G."/>
            <person name="Shore J.S."/>
        </authorList>
    </citation>
    <scope>NUCLEOTIDE SEQUENCE</scope>
    <source>
        <strain evidence="10">F60SS</strain>
    </source>
</reference>
<dbReference type="Pfam" id="PF02791">
    <property type="entry name" value="DDT"/>
    <property type="match status" value="1"/>
</dbReference>
<dbReference type="CDD" id="cd15489">
    <property type="entry name" value="PHD_SF"/>
    <property type="match status" value="2"/>
</dbReference>
<dbReference type="InterPro" id="IPR028942">
    <property type="entry name" value="WHIM1_dom"/>
</dbReference>
<evidence type="ECO:0000256" key="7">
    <source>
        <dbReference type="SAM" id="MobiDB-lite"/>
    </source>
</evidence>
<dbReference type="InterPro" id="IPR001965">
    <property type="entry name" value="Znf_PHD"/>
</dbReference>
<evidence type="ECO:0000256" key="3">
    <source>
        <dbReference type="ARBA" id="ARBA00022771"/>
    </source>
</evidence>
<reference evidence="10" key="1">
    <citation type="submission" date="2022-02" db="EMBL/GenBank/DDBJ databases">
        <authorList>
            <person name="Henning P.M."/>
            <person name="McCubbin A.G."/>
            <person name="Shore J.S."/>
        </authorList>
    </citation>
    <scope>NUCLEOTIDE SEQUENCE</scope>
    <source>
        <strain evidence="10">F60SS</strain>
        <tissue evidence="10">Leaves</tissue>
    </source>
</reference>
<evidence type="ECO:0000256" key="2">
    <source>
        <dbReference type="ARBA" id="ARBA00022723"/>
    </source>
</evidence>
<comment type="subcellular location">
    <subcellularLocation>
        <location evidence="1">Nucleus</location>
    </subcellularLocation>
</comment>
<dbReference type="InterPro" id="IPR019787">
    <property type="entry name" value="Znf_PHD-finger"/>
</dbReference>
<name>A0A9Q0GBH7_9ROSI</name>
<evidence type="ECO:0000259" key="8">
    <source>
        <dbReference type="PROSITE" id="PS50016"/>
    </source>
</evidence>
<dbReference type="Proteomes" id="UP001141552">
    <property type="component" value="Unassembled WGS sequence"/>
</dbReference>
<evidence type="ECO:0000259" key="9">
    <source>
        <dbReference type="PROSITE" id="PS50827"/>
    </source>
</evidence>
<feature type="compositionally biased region" description="Basic residues" evidence="7">
    <location>
        <begin position="1623"/>
        <end position="1665"/>
    </location>
</feature>
<feature type="region of interest" description="Disordered" evidence="7">
    <location>
        <begin position="329"/>
        <end position="351"/>
    </location>
</feature>
<dbReference type="InterPro" id="IPR013083">
    <property type="entry name" value="Znf_RING/FYVE/PHD"/>
</dbReference>
<dbReference type="SMART" id="SM00571">
    <property type="entry name" value="DDT"/>
    <property type="match status" value="1"/>
</dbReference>
<accession>A0A9Q0GBH7</accession>
<dbReference type="Pfam" id="PF00628">
    <property type="entry name" value="PHD"/>
    <property type="match status" value="1"/>
</dbReference>
<comment type="caution">
    <text evidence="10">The sequence shown here is derived from an EMBL/GenBank/DDBJ whole genome shotgun (WGS) entry which is preliminary data.</text>
</comment>
<dbReference type="GO" id="GO:0005634">
    <property type="term" value="C:nucleus"/>
    <property type="evidence" value="ECO:0007669"/>
    <property type="project" value="UniProtKB-SubCell"/>
</dbReference>
<dbReference type="InterPro" id="IPR047365">
    <property type="entry name" value="Tudor_AtPTM-like"/>
</dbReference>
<dbReference type="InterPro" id="IPR056618">
    <property type="entry name" value="Chromo_PTM"/>
</dbReference>
<dbReference type="PROSITE" id="PS50016">
    <property type="entry name" value="ZF_PHD_2"/>
    <property type="match status" value="1"/>
</dbReference>
<feature type="region of interest" description="Disordered" evidence="7">
    <location>
        <begin position="391"/>
        <end position="415"/>
    </location>
</feature>
<dbReference type="CDD" id="cd15532">
    <property type="entry name" value="PHD2_CHD_II"/>
    <property type="match status" value="1"/>
</dbReference>